<name>A0A1T4MQL8_9FIRM</name>
<dbReference type="Gene3D" id="1.10.1740.10">
    <property type="match status" value="1"/>
</dbReference>
<dbReference type="GO" id="GO:0006352">
    <property type="term" value="P:DNA-templated transcription initiation"/>
    <property type="evidence" value="ECO:0007669"/>
    <property type="project" value="InterPro"/>
</dbReference>
<evidence type="ECO:0000256" key="5">
    <source>
        <dbReference type="SAM" id="Phobius"/>
    </source>
</evidence>
<dbReference type="PANTHER" id="PTHR43133:SF46">
    <property type="entry name" value="RNA POLYMERASE SIGMA-70 FACTOR ECF SUBFAMILY"/>
    <property type="match status" value="1"/>
</dbReference>
<proteinExistence type="inferred from homology"/>
<dbReference type="InterPro" id="IPR013325">
    <property type="entry name" value="RNA_pol_sigma_r2"/>
</dbReference>
<keyword evidence="3" id="KW-0731">Sigma factor</keyword>
<dbReference type="OrthoDB" id="1121921at2"/>
<keyword evidence="8" id="KW-1185">Reference proteome</keyword>
<dbReference type="SUPFAM" id="SSF88946">
    <property type="entry name" value="Sigma2 domain of RNA polymerase sigma factors"/>
    <property type="match status" value="1"/>
</dbReference>
<feature type="domain" description="RNA polymerase sigma factor 70 region 4 type 2" evidence="6">
    <location>
        <begin position="125"/>
        <end position="175"/>
    </location>
</feature>
<protein>
    <submittedName>
        <fullName evidence="7">RNA polymerase sigma factor, sigma-70 family</fullName>
    </submittedName>
</protein>
<dbReference type="GO" id="GO:0003677">
    <property type="term" value="F:DNA binding"/>
    <property type="evidence" value="ECO:0007669"/>
    <property type="project" value="InterPro"/>
</dbReference>
<dbReference type="PANTHER" id="PTHR43133">
    <property type="entry name" value="RNA POLYMERASE ECF-TYPE SIGMA FACTO"/>
    <property type="match status" value="1"/>
</dbReference>
<evidence type="ECO:0000256" key="3">
    <source>
        <dbReference type="ARBA" id="ARBA00023082"/>
    </source>
</evidence>
<dbReference type="STRING" id="118967.SAMN02745191_1351"/>
<dbReference type="Proteomes" id="UP000243297">
    <property type="component" value="Unassembled WGS sequence"/>
</dbReference>
<dbReference type="CDD" id="cd06171">
    <property type="entry name" value="Sigma70_r4"/>
    <property type="match status" value="1"/>
</dbReference>
<evidence type="ECO:0000313" key="7">
    <source>
        <dbReference type="EMBL" id="SJZ69084.1"/>
    </source>
</evidence>
<keyword evidence="5" id="KW-0472">Membrane</keyword>
<dbReference type="SUPFAM" id="SSF88659">
    <property type="entry name" value="Sigma3 and sigma4 domains of RNA polymerase sigma factors"/>
    <property type="match status" value="1"/>
</dbReference>
<gene>
    <name evidence="7" type="ORF">SAMN02745191_1351</name>
</gene>
<dbReference type="RefSeq" id="WP_078711756.1">
    <property type="nucleotide sequence ID" value="NZ_FUWY01000003.1"/>
</dbReference>
<evidence type="ECO:0000256" key="1">
    <source>
        <dbReference type="ARBA" id="ARBA00010641"/>
    </source>
</evidence>
<evidence type="ECO:0000256" key="4">
    <source>
        <dbReference type="ARBA" id="ARBA00023163"/>
    </source>
</evidence>
<dbReference type="InterPro" id="IPR036388">
    <property type="entry name" value="WH-like_DNA-bd_sf"/>
</dbReference>
<dbReference type="InterPro" id="IPR013324">
    <property type="entry name" value="RNA_pol_sigma_r3/r4-like"/>
</dbReference>
<dbReference type="AlphaFoldDB" id="A0A1T4MQL8"/>
<keyword evidence="5" id="KW-1133">Transmembrane helix</keyword>
<dbReference type="NCBIfam" id="TIGR02937">
    <property type="entry name" value="sigma70-ECF"/>
    <property type="match status" value="1"/>
</dbReference>
<evidence type="ECO:0000313" key="8">
    <source>
        <dbReference type="Proteomes" id="UP000243297"/>
    </source>
</evidence>
<reference evidence="8" key="1">
    <citation type="submission" date="2017-02" db="EMBL/GenBank/DDBJ databases">
        <authorList>
            <person name="Varghese N."/>
            <person name="Submissions S."/>
        </authorList>
    </citation>
    <scope>NUCLEOTIDE SEQUENCE [LARGE SCALE GENOMIC DNA]</scope>
    <source>
        <strain evidence="8">ATCC 25662</strain>
    </source>
</reference>
<dbReference type="EMBL" id="FUWY01000003">
    <property type="protein sequence ID" value="SJZ69084.1"/>
    <property type="molecule type" value="Genomic_DNA"/>
</dbReference>
<keyword evidence="4" id="KW-0804">Transcription</keyword>
<dbReference type="Gene3D" id="1.10.10.10">
    <property type="entry name" value="Winged helix-like DNA-binding domain superfamily/Winged helix DNA-binding domain"/>
    <property type="match status" value="1"/>
</dbReference>
<dbReference type="InterPro" id="IPR039425">
    <property type="entry name" value="RNA_pol_sigma-70-like"/>
</dbReference>
<evidence type="ECO:0000256" key="2">
    <source>
        <dbReference type="ARBA" id="ARBA00023015"/>
    </source>
</evidence>
<evidence type="ECO:0000259" key="6">
    <source>
        <dbReference type="Pfam" id="PF08281"/>
    </source>
</evidence>
<comment type="similarity">
    <text evidence="1">Belongs to the sigma-70 factor family. ECF subfamily.</text>
</comment>
<dbReference type="InterPro" id="IPR014284">
    <property type="entry name" value="RNA_pol_sigma-70_dom"/>
</dbReference>
<dbReference type="InterPro" id="IPR013249">
    <property type="entry name" value="RNA_pol_sigma70_r4_t2"/>
</dbReference>
<keyword evidence="2" id="KW-0805">Transcription regulation</keyword>
<keyword evidence="5" id="KW-0812">Transmembrane</keyword>
<feature type="transmembrane region" description="Helical" evidence="5">
    <location>
        <begin position="252"/>
        <end position="274"/>
    </location>
</feature>
<accession>A0A1T4MQL8</accession>
<dbReference type="Pfam" id="PF08281">
    <property type="entry name" value="Sigma70_r4_2"/>
    <property type="match status" value="1"/>
</dbReference>
<dbReference type="GO" id="GO:0016987">
    <property type="term" value="F:sigma factor activity"/>
    <property type="evidence" value="ECO:0007669"/>
    <property type="project" value="UniProtKB-KW"/>
</dbReference>
<sequence length="442" mass="50503">MQKKLSHKELGKLVEKAKQGDKKAFEEIYLNTVSIQFYTALKHTHDEILAEDVVQELYLKLYSFLDKIENPNLLVAYLNKMNYTISMDLLKDSKKIISVDIQEMANDLVDPNSYFKQDFENEDIVSVALNQLEPNLKNVIMLRYVDKLKVKEIAKYLKVSDRTVFRLLAEAIKNLRLECDKIRRSSSSFIFILTPFSLKILGKIARNCMSENQIINSYDIVAKAIAYPTKDVANLANNYAGSLNKLSFQNRFFRNFAFSFLTTAGIGLSAFILMNSDFDIHPVNKVNPNENYQVFEIEPKLGSLINELTVIDENANRIYSSEFVPGEQIILYKNGLYTIEARSENGKIITKELIVESIDDKSPTIKILEYNEGYIQVILYDMESGIDINTLKVINLSSEDVPYQLISSNEQSVVITMQMTEPLEIIINDSVNNQSVGKLNLK</sequence>
<organism evidence="7 8">
    <name type="scientific">Anaerorhabdus furcosa</name>
    <dbReference type="NCBI Taxonomy" id="118967"/>
    <lineage>
        <taxon>Bacteria</taxon>
        <taxon>Bacillati</taxon>
        <taxon>Bacillota</taxon>
        <taxon>Erysipelotrichia</taxon>
        <taxon>Erysipelotrichales</taxon>
        <taxon>Erysipelotrichaceae</taxon>
        <taxon>Anaerorhabdus</taxon>
    </lineage>
</organism>